<dbReference type="InterPro" id="IPR005119">
    <property type="entry name" value="LysR_subst-bd"/>
</dbReference>
<feature type="domain" description="HTH lysR-type" evidence="5">
    <location>
        <begin position="4"/>
        <end position="62"/>
    </location>
</feature>
<dbReference type="PROSITE" id="PS50931">
    <property type="entry name" value="HTH_LYSR"/>
    <property type="match status" value="1"/>
</dbReference>
<evidence type="ECO:0000313" key="6">
    <source>
        <dbReference type="EMBL" id="MEQ2510930.1"/>
    </source>
</evidence>
<dbReference type="InterPro" id="IPR036388">
    <property type="entry name" value="WH-like_DNA-bd_sf"/>
</dbReference>
<evidence type="ECO:0000259" key="5">
    <source>
        <dbReference type="PROSITE" id="PS50931"/>
    </source>
</evidence>
<dbReference type="InterPro" id="IPR036390">
    <property type="entry name" value="WH_DNA-bd_sf"/>
</dbReference>
<dbReference type="RefSeq" id="WP_349135623.1">
    <property type="nucleotide sequence ID" value="NZ_JBBMFF010000202.1"/>
</dbReference>
<evidence type="ECO:0000256" key="2">
    <source>
        <dbReference type="ARBA" id="ARBA00023015"/>
    </source>
</evidence>
<accession>A0ABV1G6C0</accession>
<evidence type="ECO:0000256" key="3">
    <source>
        <dbReference type="ARBA" id="ARBA00023125"/>
    </source>
</evidence>
<dbReference type="SUPFAM" id="SSF46785">
    <property type="entry name" value="Winged helix' DNA-binding domain"/>
    <property type="match status" value="1"/>
</dbReference>
<evidence type="ECO:0000313" key="7">
    <source>
        <dbReference type="Proteomes" id="UP001491552"/>
    </source>
</evidence>
<dbReference type="InterPro" id="IPR000847">
    <property type="entry name" value="LysR_HTH_N"/>
</dbReference>
<dbReference type="Proteomes" id="UP001491552">
    <property type="component" value="Unassembled WGS sequence"/>
</dbReference>
<comment type="similarity">
    <text evidence="1">Belongs to the LysR transcriptional regulatory family.</text>
</comment>
<keyword evidence="3" id="KW-0238">DNA-binding</keyword>
<organism evidence="6 7">
    <name type="scientific">Faecousia intestinalis</name>
    <dbReference type="NCBI Taxonomy" id="3133167"/>
    <lineage>
        <taxon>Bacteria</taxon>
        <taxon>Bacillati</taxon>
        <taxon>Bacillota</taxon>
        <taxon>Clostridia</taxon>
        <taxon>Eubacteriales</taxon>
        <taxon>Oscillospiraceae</taxon>
        <taxon>Faecousia</taxon>
    </lineage>
</organism>
<dbReference type="Pfam" id="PF03466">
    <property type="entry name" value="LysR_substrate"/>
    <property type="match status" value="1"/>
</dbReference>
<dbReference type="PANTHER" id="PTHR30126">
    <property type="entry name" value="HTH-TYPE TRANSCRIPTIONAL REGULATOR"/>
    <property type="match status" value="1"/>
</dbReference>
<gene>
    <name evidence="6" type="ORF">WMO66_06675</name>
</gene>
<dbReference type="Gene3D" id="1.10.10.10">
    <property type="entry name" value="Winged helix-like DNA-binding domain superfamily/Winged helix DNA-binding domain"/>
    <property type="match status" value="1"/>
</dbReference>
<dbReference type="Gene3D" id="3.40.190.10">
    <property type="entry name" value="Periplasmic binding protein-like II"/>
    <property type="match status" value="2"/>
</dbReference>
<dbReference type="PRINTS" id="PR00039">
    <property type="entry name" value="HTHLYSR"/>
</dbReference>
<sequence length="302" mass="33035">MLEINLKQLESFVATVEHSGFTAAAAALYLTQSTVSAHVSALEQTLGVPLLVRGARRPVTLTPEGQNVYAQAREILNRCERLQALGPAEQPPLRLGASTAPGQGLLPELLTGFLQRCPDSRYVLLRGDSARIHSLMLDSRVHLGFVGAAMDPRRFVYHPIANDRLVLIAPNREPYPTLRRQGVSGLTLLTEQPLIRREPASGTRQSLEDYLRRSGIPADRLHPVAEIDTPEDVKAAVQRGLGVAVISALAVQEELAAGKLLSFDLDRSGVFRRIYLAWPADCPLTAAERRFADYVLSHAEGE</sequence>
<dbReference type="Pfam" id="PF00126">
    <property type="entry name" value="HTH_1"/>
    <property type="match status" value="1"/>
</dbReference>
<proteinExistence type="inferred from homology"/>
<protein>
    <submittedName>
        <fullName evidence="6">LysR family transcriptional regulator</fullName>
    </submittedName>
</protein>
<evidence type="ECO:0000256" key="4">
    <source>
        <dbReference type="ARBA" id="ARBA00023163"/>
    </source>
</evidence>
<keyword evidence="4" id="KW-0804">Transcription</keyword>
<dbReference type="PANTHER" id="PTHR30126:SF40">
    <property type="entry name" value="HTH-TYPE TRANSCRIPTIONAL REGULATOR GLTR"/>
    <property type="match status" value="1"/>
</dbReference>
<comment type="caution">
    <text evidence="6">The sequence shown here is derived from an EMBL/GenBank/DDBJ whole genome shotgun (WGS) entry which is preliminary data.</text>
</comment>
<reference evidence="6 7" key="1">
    <citation type="submission" date="2024-03" db="EMBL/GenBank/DDBJ databases">
        <title>Human intestinal bacterial collection.</title>
        <authorList>
            <person name="Pauvert C."/>
            <person name="Hitch T.C.A."/>
            <person name="Clavel T."/>
        </authorList>
    </citation>
    <scope>NUCLEOTIDE SEQUENCE [LARGE SCALE GENOMIC DNA]</scope>
    <source>
        <strain evidence="6 7">CLA-AA-H192</strain>
    </source>
</reference>
<name>A0ABV1G6C0_9FIRM</name>
<dbReference type="SUPFAM" id="SSF53850">
    <property type="entry name" value="Periplasmic binding protein-like II"/>
    <property type="match status" value="1"/>
</dbReference>
<evidence type="ECO:0000256" key="1">
    <source>
        <dbReference type="ARBA" id="ARBA00009437"/>
    </source>
</evidence>
<keyword evidence="2" id="KW-0805">Transcription regulation</keyword>
<dbReference type="EMBL" id="JBBMFF010000202">
    <property type="protein sequence ID" value="MEQ2510930.1"/>
    <property type="molecule type" value="Genomic_DNA"/>
</dbReference>
<keyword evidence="7" id="KW-1185">Reference proteome</keyword>